<dbReference type="SUPFAM" id="SSF52540">
    <property type="entry name" value="P-loop containing nucleoside triphosphate hydrolases"/>
    <property type="match status" value="1"/>
</dbReference>
<keyword evidence="3" id="KW-1185">Reference proteome</keyword>
<reference evidence="2 3" key="1">
    <citation type="submission" date="2014-03" db="EMBL/GenBank/DDBJ databases">
        <title>Draft genome of the hookworm Oesophagostomum dentatum.</title>
        <authorList>
            <person name="Mitreva M."/>
        </authorList>
    </citation>
    <scope>NUCLEOTIDE SEQUENCE [LARGE SCALE GENOMIC DNA]</scope>
    <source>
        <strain evidence="2 3">OD-Hann</strain>
    </source>
</reference>
<dbReference type="InterPro" id="IPR049163">
    <property type="entry name" value="Pif1-like_2B_dom"/>
</dbReference>
<evidence type="ECO:0000313" key="3">
    <source>
        <dbReference type="Proteomes" id="UP000053660"/>
    </source>
</evidence>
<dbReference type="EMBL" id="KN610026">
    <property type="protein sequence ID" value="KHJ78184.1"/>
    <property type="molecule type" value="Genomic_DNA"/>
</dbReference>
<dbReference type="PANTHER" id="PTHR10492">
    <property type="match status" value="1"/>
</dbReference>
<gene>
    <name evidence="2" type="ORF">OESDEN_22196</name>
</gene>
<dbReference type="Gene3D" id="3.40.50.300">
    <property type="entry name" value="P-loop containing nucleotide triphosphate hydrolases"/>
    <property type="match status" value="1"/>
</dbReference>
<evidence type="ECO:0000259" key="1">
    <source>
        <dbReference type="Pfam" id="PF21530"/>
    </source>
</evidence>
<dbReference type="OrthoDB" id="9997116at2759"/>
<dbReference type="InterPro" id="IPR027417">
    <property type="entry name" value="P-loop_NTPase"/>
</dbReference>
<organism evidence="2 3">
    <name type="scientific">Oesophagostomum dentatum</name>
    <name type="common">Nodular worm</name>
    <dbReference type="NCBI Taxonomy" id="61180"/>
    <lineage>
        <taxon>Eukaryota</taxon>
        <taxon>Metazoa</taxon>
        <taxon>Ecdysozoa</taxon>
        <taxon>Nematoda</taxon>
        <taxon>Chromadorea</taxon>
        <taxon>Rhabditida</taxon>
        <taxon>Rhabditina</taxon>
        <taxon>Rhabditomorpha</taxon>
        <taxon>Strongyloidea</taxon>
        <taxon>Strongylidae</taxon>
        <taxon>Oesophagostomum</taxon>
    </lineage>
</organism>
<proteinExistence type="predicted"/>
<feature type="domain" description="DNA helicase Pif1-like 2B" evidence="1">
    <location>
        <begin position="46"/>
        <end position="92"/>
    </location>
</feature>
<dbReference type="Pfam" id="PF21530">
    <property type="entry name" value="Pif1_2B_dom"/>
    <property type="match status" value="1"/>
</dbReference>
<protein>
    <recommendedName>
        <fullName evidence="1">DNA helicase Pif1-like 2B domain-containing protein</fullName>
    </recommendedName>
</protein>
<sequence length="199" mass="22680">MLAPYNIDVNRTNEKTLDKLPGELREYRSIDDVVSDEQGEIQYSNEFLNSLAPAGLPPRNIRLKLGSIVMLLRNLDVANGLCNGTSLIVIHFRHFVLGCKIASGGRKEKFALIPRIDSYTDKSVPFWLRRRQFPVRLVFATTVNKSQGQSWRSVRVHLLSEVFSHDQLYVALSWARRRDGVKVYTGSQRVKNIVIKAVL</sequence>
<dbReference type="Proteomes" id="UP000053660">
    <property type="component" value="Unassembled WGS sequence"/>
</dbReference>
<dbReference type="PANTHER" id="PTHR10492:SF57">
    <property type="entry name" value="ATP-DEPENDENT DNA HELICASE"/>
    <property type="match status" value="1"/>
</dbReference>
<evidence type="ECO:0000313" key="2">
    <source>
        <dbReference type="EMBL" id="KHJ78184.1"/>
    </source>
</evidence>
<dbReference type="AlphaFoldDB" id="A0A0B1RZU1"/>
<accession>A0A0B1RZU1</accession>
<name>A0A0B1RZU1_OESDE</name>